<dbReference type="Gene3D" id="2.130.10.130">
    <property type="entry name" value="Integrin alpha, N-terminal"/>
    <property type="match status" value="1"/>
</dbReference>
<feature type="chain" id="PRO_5002994458" evidence="2">
    <location>
        <begin position="24"/>
        <end position="140"/>
    </location>
</feature>
<dbReference type="EMBL" id="FJ151552">
    <property type="protein sequence ID" value="ACI04484.1"/>
    <property type="molecule type" value="Genomic_DNA"/>
</dbReference>
<feature type="signal peptide" evidence="2">
    <location>
        <begin position="1"/>
        <end position="23"/>
    </location>
</feature>
<dbReference type="AlphaFoldDB" id="C8XT91"/>
<reference evidence="3" key="1">
    <citation type="journal article" date="2009" name="ACS Chem. Biol.">
        <title>Natural products from environmental DNA hosted in Ralstonia metallidurans.</title>
        <authorList>
            <person name="Craig J.W."/>
            <person name="Chang F.Y."/>
            <person name="Brady S.F."/>
        </authorList>
    </citation>
    <scope>NUCLEOTIDE SEQUENCE</scope>
</reference>
<keyword evidence="1 2" id="KW-0732">Signal</keyword>
<dbReference type="SUPFAM" id="SSF69318">
    <property type="entry name" value="Integrin alpha N-terminal domain"/>
    <property type="match status" value="1"/>
</dbReference>
<dbReference type="InterPro" id="IPR013517">
    <property type="entry name" value="FG-GAP"/>
</dbReference>
<dbReference type="InterPro" id="IPR028994">
    <property type="entry name" value="Integrin_alpha_N"/>
</dbReference>
<protein>
    <submittedName>
        <fullName evidence="3">ASPIC/UnbV-like protein</fullName>
    </submittedName>
</protein>
<dbReference type="Pfam" id="PF13517">
    <property type="entry name" value="FG-GAP_3"/>
    <property type="match status" value="1"/>
</dbReference>
<name>C8XT91_9BACT</name>
<evidence type="ECO:0000256" key="2">
    <source>
        <dbReference type="SAM" id="SignalP"/>
    </source>
</evidence>
<proteinExistence type="predicted"/>
<sequence>MSAMLGLWRLAALCLLWSAVAFAQRHSSMPYPPDETHTGPAWFVDVAQRAGLTMQNVNGDTATKKYILETTGSGVAILDYDHDGWPDIFLVNGDAFDFEPGHAVPHTSHLYHNNHDGTFTDVTQAAGLAVTGLGPGRLRR</sequence>
<organism evidence="3">
    <name type="scientific">uncultured bacterium RM57</name>
    <dbReference type="NCBI Taxonomy" id="561246"/>
    <lineage>
        <taxon>Bacteria</taxon>
        <taxon>environmental samples</taxon>
    </lineage>
</organism>
<evidence type="ECO:0000313" key="3">
    <source>
        <dbReference type="EMBL" id="ACI04484.1"/>
    </source>
</evidence>
<evidence type="ECO:0000256" key="1">
    <source>
        <dbReference type="ARBA" id="ARBA00022729"/>
    </source>
</evidence>
<accession>C8XT91</accession>